<dbReference type="AlphaFoldDB" id="A0A1I4XRJ3"/>
<dbReference type="InterPro" id="IPR011583">
    <property type="entry name" value="Chitinase_II/V-like_cat"/>
</dbReference>
<dbReference type="GO" id="GO:0008843">
    <property type="term" value="F:endochitinase activity"/>
    <property type="evidence" value="ECO:0007669"/>
    <property type="project" value="UniProtKB-EC"/>
</dbReference>
<dbReference type="Pfam" id="PF00704">
    <property type="entry name" value="Glyco_hydro_18"/>
    <property type="match status" value="1"/>
</dbReference>
<proteinExistence type="predicted"/>
<dbReference type="CDD" id="cd06548">
    <property type="entry name" value="GH18_chitinase"/>
    <property type="match status" value="1"/>
</dbReference>
<gene>
    <name evidence="6" type="ORF">SAMN05444143_10989</name>
</gene>
<evidence type="ECO:0000259" key="5">
    <source>
        <dbReference type="PROSITE" id="PS51910"/>
    </source>
</evidence>
<evidence type="ECO:0000256" key="3">
    <source>
        <dbReference type="ARBA" id="ARBA00023024"/>
    </source>
</evidence>
<dbReference type="SMART" id="SM00636">
    <property type="entry name" value="Glyco_18"/>
    <property type="match status" value="1"/>
</dbReference>
<dbReference type="EC" id="3.2.1.14" evidence="2"/>
<dbReference type="InterPro" id="IPR029070">
    <property type="entry name" value="Chitinase_insertion_sf"/>
</dbReference>
<dbReference type="PROSITE" id="PS51910">
    <property type="entry name" value="GH18_2"/>
    <property type="match status" value="1"/>
</dbReference>
<organism evidence="6 7">
    <name type="scientific">Flavobacterium succinicans</name>
    <dbReference type="NCBI Taxonomy" id="29536"/>
    <lineage>
        <taxon>Bacteria</taxon>
        <taxon>Pseudomonadati</taxon>
        <taxon>Bacteroidota</taxon>
        <taxon>Flavobacteriia</taxon>
        <taxon>Flavobacteriales</taxon>
        <taxon>Flavobacteriaceae</taxon>
        <taxon>Flavobacterium</taxon>
    </lineage>
</organism>
<dbReference type="Gene3D" id="3.10.50.10">
    <property type="match status" value="1"/>
</dbReference>
<feature type="signal peptide" evidence="4">
    <location>
        <begin position="1"/>
        <end position="21"/>
    </location>
</feature>
<dbReference type="SUPFAM" id="SSF51445">
    <property type="entry name" value="(Trans)glycosidases"/>
    <property type="match status" value="1"/>
</dbReference>
<keyword evidence="4" id="KW-0732">Signal</keyword>
<dbReference type="GO" id="GO:0006032">
    <property type="term" value="P:chitin catabolic process"/>
    <property type="evidence" value="ECO:0007669"/>
    <property type="project" value="UniProtKB-KW"/>
</dbReference>
<dbReference type="GO" id="GO:0005975">
    <property type="term" value="P:carbohydrate metabolic process"/>
    <property type="evidence" value="ECO:0007669"/>
    <property type="project" value="InterPro"/>
</dbReference>
<dbReference type="PANTHER" id="PTHR11177:SF317">
    <property type="entry name" value="CHITINASE 12-RELATED"/>
    <property type="match status" value="1"/>
</dbReference>
<evidence type="ECO:0000256" key="1">
    <source>
        <dbReference type="ARBA" id="ARBA00000822"/>
    </source>
</evidence>
<evidence type="ECO:0000313" key="6">
    <source>
        <dbReference type="EMBL" id="SFN27899.1"/>
    </source>
</evidence>
<dbReference type="RefSeq" id="WP_035717461.1">
    <property type="nucleotide sequence ID" value="NZ_CBCRUM010000006.1"/>
</dbReference>
<protein>
    <recommendedName>
        <fullName evidence="2">chitinase</fullName>
        <ecNumber evidence="2">3.2.1.14</ecNumber>
    </recommendedName>
</protein>
<keyword evidence="3" id="KW-0146">Chitin degradation</keyword>
<dbReference type="Gene3D" id="3.20.20.80">
    <property type="entry name" value="Glycosidases"/>
    <property type="match status" value="1"/>
</dbReference>
<name>A0A1I4XRJ3_9FLAO</name>
<dbReference type="Proteomes" id="UP000182961">
    <property type="component" value="Unassembled WGS sequence"/>
</dbReference>
<sequence length="364" mass="40824">MRNIVKRIGVLLLLMSFSVLAQKKSQMDVIAYYTGDKEGINQYNVGQLSHIIFSFCHLKDGKLQVDNARDSITIKYLVSLKSKHPKLKVMLSLGGWGGCPDCSEVFSTPKGRAVFAQSVKEVNAYFKTDGLDLDWEYPTIEGFPGHTYQKADKANFTALVQELRKALGPKNELSFAAGGFQTYLDQSVEWKKIMPLLDRVNVMSYDLVNGYSKVTGHHTPLHRTFEGEEATDHAVDYLLNLGIPSAKIVIGAAFYTRVWKQVQSINNGLYQSGIPTSGVNFKKYTTEFTAEKGWKYFWDAKAKAPYWYNATEGLFATGDDLASVKAKTHYARDKKLGGIMFWELVLDEPQNGMLEAIHQAKGNN</sequence>
<keyword evidence="3" id="KW-0624">Polysaccharide degradation</keyword>
<keyword evidence="3" id="KW-0119">Carbohydrate metabolism</keyword>
<evidence type="ECO:0000313" key="7">
    <source>
        <dbReference type="Proteomes" id="UP000182961"/>
    </source>
</evidence>
<feature type="chain" id="PRO_5010311563" description="chitinase" evidence="4">
    <location>
        <begin position="22"/>
        <end position="364"/>
    </location>
</feature>
<accession>A0A1I4XRJ3</accession>
<dbReference type="InterPro" id="IPR001223">
    <property type="entry name" value="Glyco_hydro18_cat"/>
</dbReference>
<dbReference type="GO" id="GO:0008061">
    <property type="term" value="F:chitin binding"/>
    <property type="evidence" value="ECO:0007669"/>
    <property type="project" value="InterPro"/>
</dbReference>
<evidence type="ECO:0000256" key="2">
    <source>
        <dbReference type="ARBA" id="ARBA00012729"/>
    </source>
</evidence>
<dbReference type="EMBL" id="FOUT01000009">
    <property type="protein sequence ID" value="SFN27899.1"/>
    <property type="molecule type" value="Genomic_DNA"/>
</dbReference>
<reference evidence="7" key="1">
    <citation type="submission" date="2016-10" db="EMBL/GenBank/DDBJ databases">
        <authorList>
            <person name="Varghese N."/>
            <person name="Submissions S."/>
        </authorList>
    </citation>
    <scope>NUCLEOTIDE SEQUENCE [LARGE SCALE GENOMIC DNA]</scope>
    <source>
        <strain evidence="7">DSM 4002</strain>
    </source>
</reference>
<dbReference type="eggNOG" id="COG3325">
    <property type="taxonomic scope" value="Bacteria"/>
</dbReference>
<dbReference type="InterPro" id="IPR050314">
    <property type="entry name" value="Glycosyl_Hydrlase_18"/>
</dbReference>
<feature type="domain" description="GH18" evidence="5">
    <location>
        <begin position="27"/>
        <end position="364"/>
    </location>
</feature>
<dbReference type="PANTHER" id="PTHR11177">
    <property type="entry name" value="CHITINASE"/>
    <property type="match status" value="1"/>
</dbReference>
<dbReference type="SUPFAM" id="SSF54556">
    <property type="entry name" value="Chitinase insertion domain"/>
    <property type="match status" value="1"/>
</dbReference>
<dbReference type="InterPro" id="IPR017853">
    <property type="entry name" value="GH"/>
</dbReference>
<evidence type="ECO:0000256" key="4">
    <source>
        <dbReference type="SAM" id="SignalP"/>
    </source>
</evidence>
<keyword evidence="7" id="KW-1185">Reference proteome</keyword>
<comment type="catalytic activity">
    <reaction evidence="1">
        <text>Random endo-hydrolysis of N-acetyl-beta-D-glucosaminide (1-&gt;4)-beta-linkages in chitin and chitodextrins.</text>
        <dbReference type="EC" id="3.2.1.14"/>
    </reaction>
</comment>